<feature type="signal peptide" evidence="1">
    <location>
        <begin position="1"/>
        <end position="21"/>
    </location>
</feature>
<evidence type="ECO:0000313" key="3">
    <source>
        <dbReference type="Proteomes" id="UP000646484"/>
    </source>
</evidence>
<dbReference type="EMBL" id="JACOOH010000001">
    <property type="protein sequence ID" value="MBC5619708.1"/>
    <property type="molecule type" value="Genomic_DNA"/>
</dbReference>
<feature type="chain" id="PRO_5046855170" description="DUF5074 domain-containing protein" evidence="1">
    <location>
        <begin position="22"/>
        <end position="547"/>
    </location>
</feature>
<proteinExistence type="predicted"/>
<evidence type="ECO:0000256" key="1">
    <source>
        <dbReference type="SAM" id="SignalP"/>
    </source>
</evidence>
<gene>
    <name evidence="2" type="ORF">H8S64_01195</name>
</gene>
<keyword evidence="1" id="KW-0732">Signal</keyword>
<accession>A0ABR7CVK6</accession>
<name>A0ABR7CVK6_9BACT</name>
<dbReference type="Pfam" id="PF16407">
    <property type="entry name" value="PKD_2"/>
    <property type="match status" value="1"/>
</dbReference>
<protein>
    <recommendedName>
        <fullName evidence="4">DUF5074 domain-containing protein</fullName>
    </recommendedName>
</protein>
<organism evidence="2 3">
    <name type="scientific">Butyricimonas hominis</name>
    <dbReference type="NCBI Taxonomy" id="2763032"/>
    <lineage>
        <taxon>Bacteria</taxon>
        <taxon>Pseudomonadati</taxon>
        <taxon>Bacteroidota</taxon>
        <taxon>Bacteroidia</taxon>
        <taxon>Bacteroidales</taxon>
        <taxon>Odoribacteraceae</taxon>
        <taxon>Butyricimonas</taxon>
    </lineage>
</organism>
<sequence length="547" mass="61936">MKKITKYMLLCLIVFAFGACYEDKGHYDHIYSNIEKLNYYSKQNVSTVTLGDTVKIFPTITWVNPEVDTLAYDYFYVFSGDTICRERNLIIVPDEVGSFTGYLIAQERATKLMTMVSVSYTVNSRFKTGWLILSEKEGRTALSMLIQTRNYYNLDEGDEGYVDYEDGDITESGEVYGGGYLCSWEDGIDLYQELHPDSPLGSKPVSVDMGWVGYSNNYAEIVVIQENGDNWVLNANDFSKYYAFNEDFGSGVARAFEPVQFIDALTSHYMVGKDGSIYWRKINASTMDSRQCRWENLLYFGNNGKITKIFDTWIYKLGAMLVYDETNKAIIPVTTVAQANESAAARLLDVTYGETIPDGFVLLGNTGEYTPVYVASIGSSSDYNSSTLFMLLKKGDKLYSQQCYAYVDDYSGVFKISKMQAPVEFPADGKVNENSIYMKCKYDSDYMFVAEGSRLYFYEMSIPERGLRLFKDFGSRITSVTENPASWMIGVALENGEFHLLGTYDRFFTGEGLGEQATYHVTKGLGKITDVVWKPSSYVGWAFGYNY</sequence>
<comment type="caution">
    <text evidence="2">The sequence shown here is derived from an EMBL/GenBank/DDBJ whole genome shotgun (WGS) entry which is preliminary data.</text>
</comment>
<reference evidence="2 3" key="1">
    <citation type="submission" date="2020-08" db="EMBL/GenBank/DDBJ databases">
        <title>Genome public.</title>
        <authorList>
            <person name="Liu C."/>
            <person name="Sun Q."/>
        </authorList>
    </citation>
    <scope>NUCLEOTIDE SEQUENCE [LARGE SCALE GENOMIC DNA]</scope>
    <source>
        <strain evidence="2 3">NSJ-56</strain>
    </source>
</reference>
<dbReference type="PROSITE" id="PS51257">
    <property type="entry name" value="PROKAR_LIPOPROTEIN"/>
    <property type="match status" value="1"/>
</dbReference>
<evidence type="ECO:0000313" key="2">
    <source>
        <dbReference type="EMBL" id="MBC5619708.1"/>
    </source>
</evidence>
<dbReference type="Proteomes" id="UP000646484">
    <property type="component" value="Unassembled WGS sequence"/>
</dbReference>
<keyword evidence="3" id="KW-1185">Reference proteome</keyword>
<dbReference type="RefSeq" id="WP_186974628.1">
    <property type="nucleotide sequence ID" value="NZ_JACOOH010000001.1"/>
</dbReference>
<dbReference type="InterPro" id="IPR032183">
    <property type="entry name" value="PKD-like"/>
</dbReference>
<evidence type="ECO:0008006" key="4">
    <source>
        <dbReference type="Google" id="ProtNLM"/>
    </source>
</evidence>